<dbReference type="AlphaFoldDB" id="A0A9W3A9R7"/>
<evidence type="ECO:0000313" key="2">
    <source>
        <dbReference type="Proteomes" id="UP001165740"/>
    </source>
</evidence>
<dbReference type="OrthoDB" id="6104597at2759"/>
<reference evidence="3" key="1">
    <citation type="submission" date="2025-08" db="UniProtKB">
        <authorList>
            <consortium name="RefSeq"/>
        </authorList>
    </citation>
    <scope>IDENTIFICATION</scope>
</reference>
<evidence type="ECO:0000313" key="3">
    <source>
        <dbReference type="RefSeq" id="XP_055884005.1"/>
    </source>
</evidence>
<feature type="compositionally biased region" description="Polar residues" evidence="1">
    <location>
        <begin position="71"/>
        <end position="88"/>
    </location>
</feature>
<dbReference type="RefSeq" id="XP_055884005.1">
    <property type="nucleotide sequence ID" value="XM_056028030.1"/>
</dbReference>
<dbReference type="Proteomes" id="UP001165740">
    <property type="component" value="Chromosome 4"/>
</dbReference>
<dbReference type="SUPFAM" id="SSF58113">
    <property type="entry name" value="Apolipoprotein A-I"/>
    <property type="match status" value="1"/>
</dbReference>
<organism evidence="2 3">
    <name type="scientific">Biomphalaria glabrata</name>
    <name type="common">Bloodfluke planorb</name>
    <name type="synonym">Freshwater snail</name>
    <dbReference type="NCBI Taxonomy" id="6526"/>
    <lineage>
        <taxon>Eukaryota</taxon>
        <taxon>Metazoa</taxon>
        <taxon>Spiralia</taxon>
        <taxon>Lophotrochozoa</taxon>
        <taxon>Mollusca</taxon>
        <taxon>Gastropoda</taxon>
        <taxon>Heterobranchia</taxon>
        <taxon>Euthyneura</taxon>
        <taxon>Panpulmonata</taxon>
        <taxon>Hygrophila</taxon>
        <taxon>Lymnaeoidea</taxon>
        <taxon>Planorbidae</taxon>
        <taxon>Biomphalaria</taxon>
    </lineage>
</organism>
<feature type="region of interest" description="Disordered" evidence="1">
    <location>
        <begin position="67"/>
        <end position="88"/>
    </location>
</feature>
<keyword evidence="2" id="KW-1185">Reference proteome</keyword>
<feature type="compositionally biased region" description="Low complexity" evidence="1">
    <location>
        <begin position="140"/>
        <end position="153"/>
    </location>
</feature>
<sequence>MASSSITEAKATLTYDICGRGGVSLQNRVPQPHEEVCEMNHCHSTIEGGQQCKTLHSESKRKEMWFHHSQDSAGSSHHPSSYAPDSQCSDFSQINTQDLFSQNSSGPQNEILSQKRMTMYEKWLNKKSLLKSQLDKEGKGSNTSTAGSTNNSNKCYSVIESRTSLGGTVSETAGLNRDLLQQIKNSFQDSSKEIRNALGAFKKKLDTNTELSQEQLSQTLSTFLQDVWKHQEQICNMLCEHVKKASSSEELHTKIAVNEKQITLLEEQLLAFQQSGAEKLSKEVENVLSSHLSNLDQKLEDLIKYMKQTKEKQEFQSEDYKNCLEKNIKECMNQYGNRNSQMKEIDKKIMTEVADVKEKMEMKLCDLRTKLIEEFQVLFKRQTKDISDTHKQLFKQLNQNIFPLKNLRSQNNTVIMEHLDTLGTKLEKVVQKCFSSNDWNIPTIQNSITESLHVMLSSLLKQTNNDCISDILQQVEERLLSHISTMLKHDNKNNLCNDKSLSEIDQPQKRCEQKNSSLNNVDVQLKKTQRSDRYHKRSSKCKQDTGINNNVMYNTRRQHEKHVIDSERQKESVLIDNSFTYGKPKYQTKNNGICEAENNINKLLTPYMYCSPNFSPSQRMNLNLSKVQTIDKVKNPDGKSNGRKRKYCENENQQTNFFNRDMQLHFEPAQLSRYSEDKSDFQAYYKEKKGKYQHLQSPFQTSFKAVEKVYKTRQMVETQSHHEFWSQNLENNSSVCQQKALLYSDTYGDCYADRKSILNKLSSRKFQSSLSSHNGYNGENGDEINSCDSSPTVSLANVTIKKQKAPYKTRLIQDSQTVVKEIKMDAKVLSPAPTLLSEIDL</sequence>
<name>A0A9W3A9R7_BIOGL</name>
<evidence type="ECO:0000256" key="1">
    <source>
        <dbReference type="SAM" id="MobiDB-lite"/>
    </source>
</evidence>
<accession>A0A9W3A9R7</accession>
<gene>
    <name evidence="3" type="primary">LOC106077905</name>
</gene>
<dbReference type="GeneID" id="106077905"/>
<feature type="region of interest" description="Disordered" evidence="1">
    <location>
        <begin position="527"/>
        <end position="547"/>
    </location>
</feature>
<protein>
    <submittedName>
        <fullName evidence="3">Uncharacterized protein LOC106077905 isoform X1</fullName>
    </submittedName>
</protein>
<feature type="region of interest" description="Disordered" evidence="1">
    <location>
        <begin position="134"/>
        <end position="153"/>
    </location>
</feature>
<proteinExistence type="predicted"/>